<reference evidence="3 4" key="1">
    <citation type="submission" date="2023-10" db="EMBL/GenBank/DDBJ databases">
        <title>The genome sequence of Streptomyces sp. HUAS YS2.</title>
        <authorList>
            <person name="Mo P."/>
        </authorList>
    </citation>
    <scope>NUCLEOTIDE SEQUENCE [LARGE SCALE GENOMIC DNA]</scope>
    <source>
        <strain evidence="3 4">HUAS YS2</strain>
    </source>
</reference>
<name>A0ABZ0LUC7_9ACTN</name>
<protein>
    <submittedName>
        <fullName evidence="3">Pilus assembly protein</fullName>
    </submittedName>
</protein>
<keyword evidence="1" id="KW-1133">Transmembrane helix</keyword>
<keyword evidence="1" id="KW-0472">Membrane</keyword>
<proteinExistence type="predicted"/>
<evidence type="ECO:0000313" key="3">
    <source>
        <dbReference type="EMBL" id="WOX22363.1"/>
    </source>
</evidence>
<gene>
    <name evidence="3" type="ORF">R2D22_13540</name>
</gene>
<evidence type="ECO:0000313" key="4">
    <source>
        <dbReference type="Proteomes" id="UP001301731"/>
    </source>
</evidence>
<dbReference type="InterPro" id="IPR012495">
    <property type="entry name" value="TadE-like_dom"/>
</dbReference>
<sequence>MSSPGIGAGALTRSRDDRGQGTIEFVGTVPMMLAVLVILWQCALVGYTFSLAGNAADKGVRAGTVTDWIWVPGGRELACEKAGEEDLPGPWREGADIDCWPDGDLVKATVNLKVPLLFPGGPKMDIRIPGESAAVREN</sequence>
<keyword evidence="4" id="KW-1185">Reference proteome</keyword>
<dbReference type="Pfam" id="PF07811">
    <property type="entry name" value="TadE"/>
    <property type="match status" value="1"/>
</dbReference>
<evidence type="ECO:0000256" key="1">
    <source>
        <dbReference type="SAM" id="Phobius"/>
    </source>
</evidence>
<dbReference type="RefSeq" id="WP_318103399.1">
    <property type="nucleotide sequence ID" value="NZ_CP137573.1"/>
</dbReference>
<dbReference type="EMBL" id="CP137573">
    <property type="protein sequence ID" value="WOX22363.1"/>
    <property type="molecule type" value="Genomic_DNA"/>
</dbReference>
<organism evidence="3 4">
    <name type="scientific">Streptomyces solicathayae</name>
    <dbReference type="NCBI Taxonomy" id="3081768"/>
    <lineage>
        <taxon>Bacteria</taxon>
        <taxon>Bacillati</taxon>
        <taxon>Actinomycetota</taxon>
        <taxon>Actinomycetes</taxon>
        <taxon>Kitasatosporales</taxon>
        <taxon>Streptomycetaceae</taxon>
        <taxon>Streptomyces</taxon>
    </lineage>
</organism>
<evidence type="ECO:0000259" key="2">
    <source>
        <dbReference type="Pfam" id="PF07811"/>
    </source>
</evidence>
<keyword evidence="1" id="KW-0812">Transmembrane</keyword>
<accession>A0ABZ0LUC7</accession>
<feature type="domain" description="TadE-like" evidence="2">
    <location>
        <begin position="19"/>
        <end position="61"/>
    </location>
</feature>
<dbReference type="Proteomes" id="UP001301731">
    <property type="component" value="Chromosome"/>
</dbReference>
<feature type="transmembrane region" description="Helical" evidence="1">
    <location>
        <begin position="31"/>
        <end position="52"/>
    </location>
</feature>